<name>A0A940WN74_9ACTN</name>
<dbReference type="EMBL" id="JAFCNB010000012">
    <property type="protein sequence ID" value="MBP2706477.1"/>
    <property type="molecule type" value="Genomic_DNA"/>
</dbReference>
<keyword evidence="2" id="KW-1185">Reference proteome</keyword>
<dbReference type="Proteomes" id="UP000674234">
    <property type="component" value="Unassembled WGS sequence"/>
</dbReference>
<comment type="caution">
    <text evidence="1">The sequence shown here is derived from an EMBL/GenBank/DDBJ whole genome shotgun (WGS) entry which is preliminary data.</text>
</comment>
<sequence>MDRRWVGPGGVEIVPAWHGGHQVLRLMRDGLIVADCRSVDEVAAHVDLADLCEVITLPARAREARTAAR</sequence>
<evidence type="ECO:0000313" key="1">
    <source>
        <dbReference type="EMBL" id="MBP2706477.1"/>
    </source>
</evidence>
<protein>
    <submittedName>
        <fullName evidence="1">Transposase</fullName>
    </submittedName>
</protein>
<organism evidence="1 2">
    <name type="scientific">Microbispora oryzae</name>
    <dbReference type="NCBI Taxonomy" id="2806554"/>
    <lineage>
        <taxon>Bacteria</taxon>
        <taxon>Bacillati</taxon>
        <taxon>Actinomycetota</taxon>
        <taxon>Actinomycetes</taxon>
        <taxon>Streptosporangiales</taxon>
        <taxon>Streptosporangiaceae</taxon>
        <taxon>Microbispora</taxon>
    </lineage>
</organism>
<gene>
    <name evidence="1" type="ORF">JOL79_21950</name>
</gene>
<dbReference type="RefSeq" id="WP_210157759.1">
    <property type="nucleotide sequence ID" value="NZ_JAFCNB010000012.1"/>
</dbReference>
<evidence type="ECO:0000313" key="2">
    <source>
        <dbReference type="Proteomes" id="UP000674234"/>
    </source>
</evidence>
<reference evidence="1" key="1">
    <citation type="submission" date="2021-02" db="EMBL/GenBank/DDBJ databases">
        <title>Draft genome sequence of Microbispora sp. RL4-1S isolated from rice leaves in Thailand.</title>
        <authorList>
            <person name="Muangham S."/>
            <person name="Duangmal K."/>
        </authorList>
    </citation>
    <scope>NUCLEOTIDE SEQUENCE</scope>
    <source>
        <strain evidence="1">RL4-1S</strain>
    </source>
</reference>
<accession>A0A940WN74</accession>
<dbReference type="AlphaFoldDB" id="A0A940WN74"/>
<proteinExistence type="predicted"/>